<dbReference type="InterPro" id="IPR050509">
    <property type="entry name" value="CoA-transferase_III"/>
</dbReference>
<sequence>MTGRADSGTQPSAGARDAAGQGPLGGLRIVESTAFIAAPLSTMSLAQLGAEVIRLDAPEGGLDYRRYPHAPAGASLYWSFLNRGKRSVTLDLRRQEDRERAAALICAPGEGNGIFVTNLPLKGELTFEALAARRPDVIVLSLDGSPDGATAIDYTVNAACGVAMMTGPQGVAGPVNNAMPFWDVICGKTIALGLLAAERERRLTGRGQHVKLSLSDVAMASMANVGILAEAELTGASRPRDGNWIYGTFGTDFPTSDGARIMLVAVTGKQWQALIAVMGLEARMQALATAFAADLTREEERYRIRHAIAALMGEWVAARNLDEIAAAFAGTAVCWSPFRDVAQMLAQDWRASIRNPMFQTVDHPGIGPVLTPASPLRFSNHDGEGARAGAHPAPVLGADTAGVLGGGD</sequence>
<dbReference type="InterPro" id="IPR044855">
    <property type="entry name" value="CoA-Trfase_III_dom3_sf"/>
</dbReference>
<dbReference type="Proteomes" id="UP000050497">
    <property type="component" value="Unassembled WGS sequence"/>
</dbReference>
<dbReference type="SUPFAM" id="SSF89796">
    <property type="entry name" value="CoA-transferase family III (CaiB/BaiF)"/>
    <property type="match status" value="1"/>
</dbReference>
<evidence type="ECO:0000313" key="2">
    <source>
        <dbReference type="EMBL" id="KPQ11515.1"/>
    </source>
</evidence>
<dbReference type="RefSeq" id="WP_165604065.1">
    <property type="nucleotide sequence ID" value="NZ_FMBM01000002.1"/>
</dbReference>
<dbReference type="InterPro" id="IPR023606">
    <property type="entry name" value="CoA-Trfase_III_dom_1_sf"/>
</dbReference>
<gene>
    <name evidence="2" type="primary">mct</name>
    <name evidence="3" type="ORF">GA0071312_3414</name>
    <name evidence="2" type="ORF">HLUCCO17_06300</name>
</gene>
<dbReference type="PANTHER" id="PTHR48228:SF5">
    <property type="entry name" value="ALPHA-METHYLACYL-COA RACEMASE"/>
    <property type="match status" value="1"/>
</dbReference>
<dbReference type="InterPro" id="IPR003673">
    <property type="entry name" value="CoA-Trfase_fam_III"/>
</dbReference>
<dbReference type="Proteomes" id="UP000182800">
    <property type="component" value="Unassembled WGS sequence"/>
</dbReference>
<feature type="region of interest" description="Disordered" evidence="1">
    <location>
        <begin position="372"/>
        <end position="408"/>
    </location>
</feature>
<dbReference type="EMBL" id="FMBM01000002">
    <property type="protein sequence ID" value="SCC82422.1"/>
    <property type="molecule type" value="Genomic_DNA"/>
</dbReference>
<reference evidence="2 4" key="1">
    <citation type="submission" date="2015-09" db="EMBL/GenBank/DDBJ databases">
        <title>Identification and resolution of microdiversity through metagenomic sequencing of parallel consortia.</title>
        <authorList>
            <person name="Nelson W.C."/>
            <person name="Romine M.F."/>
            <person name="Lindemann S.R."/>
        </authorList>
    </citation>
    <scope>NUCLEOTIDE SEQUENCE [LARGE SCALE GENOMIC DNA]</scope>
    <source>
        <strain evidence="2">HL-109</strain>
    </source>
</reference>
<evidence type="ECO:0000313" key="5">
    <source>
        <dbReference type="Proteomes" id="UP000182800"/>
    </source>
</evidence>
<keyword evidence="5" id="KW-1185">Reference proteome</keyword>
<dbReference type="EMBL" id="LJSX01000007">
    <property type="protein sequence ID" value="KPQ11515.1"/>
    <property type="molecule type" value="Genomic_DNA"/>
</dbReference>
<evidence type="ECO:0000313" key="4">
    <source>
        <dbReference type="Proteomes" id="UP000050497"/>
    </source>
</evidence>
<dbReference type="PANTHER" id="PTHR48228">
    <property type="entry name" value="SUCCINYL-COA--D-CITRAMALATE COA-TRANSFERASE"/>
    <property type="match status" value="1"/>
</dbReference>
<comment type="caution">
    <text evidence="2">The sequence shown here is derived from an EMBL/GenBank/DDBJ whole genome shotgun (WGS) entry which is preliminary data.</text>
</comment>
<name>A0A0P8A225_9HYPH</name>
<dbReference type="STRING" id="1653334.GA0071312_3414"/>
<dbReference type="Pfam" id="PF02515">
    <property type="entry name" value="CoA_transf_3"/>
    <property type="match status" value="1"/>
</dbReference>
<keyword evidence="2" id="KW-0808">Transferase</keyword>
<dbReference type="Gene3D" id="3.40.50.10540">
    <property type="entry name" value="Crotonobetainyl-coa:carnitine coa-transferase, domain 1"/>
    <property type="match status" value="1"/>
</dbReference>
<accession>A0A0P8A225</accession>
<protein>
    <submittedName>
        <fullName evidence="2 3">Mesaconyl-CoA C1-C4 CoA transferase</fullName>
    </submittedName>
</protein>
<dbReference type="AlphaFoldDB" id="A0A0P8A225"/>
<evidence type="ECO:0000256" key="1">
    <source>
        <dbReference type="SAM" id="MobiDB-lite"/>
    </source>
</evidence>
<proteinExistence type="predicted"/>
<dbReference type="Gene3D" id="3.30.1540.10">
    <property type="entry name" value="formyl-coa transferase, domain 3"/>
    <property type="match status" value="1"/>
</dbReference>
<dbReference type="GO" id="GO:0016740">
    <property type="term" value="F:transferase activity"/>
    <property type="evidence" value="ECO:0007669"/>
    <property type="project" value="UniProtKB-KW"/>
</dbReference>
<evidence type="ECO:0000313" key="3">
    <source>
        <dbReference type="EMBL" id="SCC82422.1"/>
    </source>
</evidence>
<feature type="region of interest" description="Disordered" evidence="1">
    <location>
        <begin position="1"/>
        <end position="21"/>
    </location>
</feature>
<reference evidence="3 5" key="2">
    <citation type="submission" date="2016-08" db="EMBL/GenBank/DDBJ databases">
        <authorList>
            <person name="Varghese N."/>
            <person name="Submissions Spin"/>
        </authorList>
    </citation>
    <scope>NUCLEOTIDE SEQUENCE [LARGE SCALE GENOMIC DNA]</scope>
    <source>
        <strain evidence="3 5">HL-109</strain>
    </source>
</reference>
<organism evidence="2 4">
    <name type="scientific">Saliniramus fredricksonii</name>
    <dbReference type="NCBI Taxonomy" id="1653334"/>
    <lineage>
        <taxon>Bacteria</taxon>
        <taxon>Pseudomonadati</taxon>
        <taxon>Pseudomonadota</taxon>
        <taxon>Alphaproteobacteria</taxon>
        <taxon>Hyphomicrobiales</taxon>
        <taxon>Salinarimonadaceae</taxon>
        <taxon>Saliniramus</taxon>
    </lineage>
</organism>